<reference evidence="1 2" key="1">
    <citation type="submission" date="2019-02" db="EMBL/GenBank/DDBJ databases">
        <title>Deep-cultivation of Planctomycetes and their phenomic and genomic characterization uncovers novel biology.</title>
        <authorList>
            <person name="Wiegand S."/>
            <person name="Jogler M."/>
            <person name="Boedeker C."/>
            <person name="Pinto D."/>
            <person name="Vollmers J."/>
            <person name="Rivas-Marin E."/>
            <person name="Kohn T."/>
            <person name="Peeters S.H."/>
            <person name="Heuer A."/>
            <person name="Rast P."/>
            <person name="Oberbeckmann S."/>
            <person name="Bunk B."/>
            <person name="Jeske O."/>
            <person name="Meyerdierks A."/>
            <person name="Storesund J.E."/>
            <person name="Kallscheuer N."/>
            <person name="Luecker S."/>
            <person name="Lage O.M."/>
            <person name="Pohl T."/>
            <person name="Merkel B.J."/>
            <person name="Hornburger P."/>
            <person name="Mueller R.-W."/>
            <person name="Bruemmer F."/>
            <person name="Labrenz M."/>
            <person name="Spormann A.M."/>
            <person name="Op Den Camp H."/>
            <person name="Overmann J."/>
            <person name="Amann R."/>
            <person name="Jetten M.S.M."/>
            <person name="Mascher T."/>
            <person name="Medema M.H."/>
            <person name="Devos D.P."/>
            <person name="Kaster A.-K."/>
            <person name="Ovreas L."/>
            <person name="Rohde M."/>
            <person name="Galperin M.Y."/>
            <person name="Jogler C."/>
        </authorList>
    </citation>
    <scope>NUCLEOTIDE SEQUENCE [LARGE SCALE GENOMIC DNA]</scope>
    <source>
        <strain evidence="1 2">CA54</strain>
    </source>
</reference>
<evidence type="ECO:0000313" key="2">
    <source>
        <dbReference type="Proteomes" id="UP000320735"/>
    </source>
</evidence>
<keyword evidence="2" id="KW-1185">Reference proteome</keyword>
<accession>A0A5C6BS54</accession>
<name>A0A5C6BS54_9PLAN</name>
<dbReference type="EMBL" id="SJPP01000001">
    <property type="protein sequence ID" value="TWU13524.1"/>
    <property type="molecule type" value="Genomic_DNA"/>
</dbReference>
<dbReference type="InterPro" id="IPR046230">
    <property type="entry name" value="DUF6263"/>
</dbReference>
<proteinExistence type="predicted"/>
<sequence length="399" mass="43712">MRNAVYLKTAVHRGEVSTTSTTFLLAVEILMLKSRILPIATLCLGIALLVTSSGWFGKSADSDDKTEAESEQTAALPASFLDDVEPPAAVVAPGESSLRIGNRYAYLKTVEQRITQDQAVGATSGSSRLTIGLTLEVEDTVGNDELLVASSQQKTGDTLFNVRYQNVKLVQDIPGQEINYDSDQPHGPVPPQAEAYQGLPGHGFSFWLDKHNRLRNLVGFQDFLQSCLQNASPEQRTFVWKSLAGMTEEDYLANFIDDGMGLLPLDTIVRGKTWQQERKIHQPLPVNLQLTYTIEEVQDSMVELAVGGTVTPQAAQELGSVQLQIVGGRISGRCSIDRHTGLPQNSRIEQVMQMVVHLPGGESIPQTKQTISQLTAVPESDDLRVPLPYAGMEKESRLR</sequence>
<protein>
    <submittedName>
        <fullName evidence="1">Uncharacterized protein</fullName>
    </submittedName>
</protein>
<organism evidence="1 2">
    <name type="scientific">Symmachiella macrocystis</name>
    <dbReference type="NCBI Taxonomy" id="2527985"/>
    <lineage>
        <taxon>Bacteria</taxon>
        <taxon>Pseudomonadati</taxon>
        <taxon>Planctomycetota</taxon>
        <taxon>Planctomycetia</taxon>
        <taxon>Planctomycetales</taxon>
        <taxon>Planctomycetaceae</taxon>
        <taxon>Symmachiella</taxon>
    </lineage>
</organism>
<evidence type="ECO:0000313" key="1">
    <source>
        <dbReference type="EMBL" id="TWU13524.1"/>
    </source>
</evidence>
<dbReference type="Proteomes" id="UP000320735">
    <property type="component" value="Unassembled WGS sequence"/>
</dbReference>
<gene>
    <name evidence="1" type="ORF">CA54_23590</name>
</gene>
<comment type="caution">
    <text evidence="1">The sequence shown here is derived from an EMBL/GenBank/DDBJ whole genome shotgun (WGS) entry which is preliminary data.</text>
</comment>
<dbReference type="Pfam" id="PF19777">
    <property type="entry name" value="DUF6263"/>
    <property type="match status" value="1"/>
</dbReference>
<dbReference type="AlphaFoldDB" id="A0A5C6BS54"/>